<dbReference type="Gene3D" id="3.40.50.1820">
    <property type="entry name" value="alpha/beta hydrolase"/>
    <property type="match status" value="1"/>
</dbReference>
<protein>
    <submittedName>
        <fullName evidence="3">Alpha/beta fold hydrolase</fullName>
    </submittedName>
</protein>
<name>A0AA41YZ06_9HYPH</name>
<evidence type="ECO:0000313" key="4">
    <source>
        <dbReference type="Proteomes" id="UP001165667"/>
    </source>
</evidence>
<accession>A0AA41YZ06</accession>
<sequence>MSSPTFLTTANGRIQVLETLARQPSRGTLLCVHGGPNGDYHGNEGIFDELADHPGLDSFDVLQFSMRGYGKSDGTPQDITLFSQVADFRSILSTVTDRNPRSIHVVGESMGATIAALSWDTSVDSYIFLWPAFDLRDTDFSVYFTPEWRAAIDQNGFIEDNGVVIGAEFYNQLLTYDFSDCFHIPNKPTFIAHGKRDVSVPFQQSLRATAEASGPVTLYAHPDAEHGFQRPEERMYIKTALGKWLT</sequence>
<dbReference type="AlphaFoldDB" id="A0AA41YZ06"/>
<dbReference type="Pfam" id="PF00326">
    <property type="entry name" value="Peptidase_S9"/>
    <property type="match status" value="1"/>
</dbReference>
<dbReference type="InterPro" id="IPR029058">
    <property type="entry name" value="AB_hydrolase_fold"/>
</dbReference>
<proteinExistence type="predicted"/>
<dbReference type="GO" id="GO:0016787">
    <property type="term" value="F:hydrolase activity"/>
    <property type="evidence" value="ECO:0007669"/>
    <property type="project" value="UniProtKB-KW"/>
</dbReference>
<gene>
    <name evidence="3" type="ORF">M8523_17585</name>
</gene>
<keyword evidence="4" id="KW-1185">Reference proteome</keyword>
<feature type="domain" description="AB hydrolase-1" evidence="2">
    <location>
        <begin position="28"/>
        <end position="116"/>
    </location>
</feature>
<dbReference type="RefSeq" id="WP_282586200.1">
    <property type="nucleotide sequence ID" value="NZ_JAMOIM010000011.1"/>
</dbReference>
<evidence type="ECO:0000313" key="3">
    <source>
        <dbReference type="EMBL" id="MCW6509832.1"/>
    </source>
</evidence>
<feature type="domain" description="Peptidase S9 prolyl oligopeptidase catalytic" evidence="1">
    <location>
        <begin position="161"/>
        <end position="245"/>
    </location>
</feature>
<evidence type="ECO:0000259" key="1">
    <source>
        <dbReference type="Pfam" id="PF00326"/>
    </source>
</evidence>
<dbReference type="Pfam" id="PF00561">
    <property type="entry name" value="Abhydrolase_1"/>
    <property type="match status" value="1"/>
</dbReference>
<keyword evidence="3" id="KW-0378">Hydrolase</keyword>
<evidence type="ECO:0000259" key="2">
    <source>
        <dbReference type="Pfam" id="PF00561"/>
    </source>
</evidence>
<dbReference type="InterPro" id="IPR000073">
    <property type="entry name" value="AB_hydrolase_1"/>
</dbReference>
<dbReference type="EMBL" id="JAMOIM010000011">
    <property type="protein sequence ID" value="MCW6509832.1"/>
    <property type="molecule type" value="Genomic_DNA"/>
</dbReference>
<organism evidence="3 4">
    <name type="scientific">Lichenifustis flavocetrariae</name>
    <dbReference type="NCBI Taxonomy" id="2949735"/>
    <lineage>
        <taxon>Bacteria</taxon>
        <taxon>Pseudomonadati</taxon>
        <taxon>Pseudomonadota</taxon>
        <taxon>Alphaproteobacteria</taxon>
        <taxon>Hyphomicrobiales</taxon>
        <taxon>Lichenihabitantaceae</taxon>
        <taxon>Lichenifustis</taxon>
    </lineage>
</organism>
<dbReference type="SUPFAM" id="SSF53474">
    <property type="entry name" value="alpha/beta-Hydrolases"/>
    <property type="match status" value="1"/>
</dbReference>
<dbReference type="InterPro" id="IPR001375">
    <property type="entry name" value="Peptidase_S9_cat"/>
</dbReference>
<dbReference type="Proteomes" id="UP001165667">
    <property type="component" value="Unassembled WGS sequence"/>
</dbReference>
<reference evidence="3" key="1">
    <citation type="submission" date="2022-05" db="EMBL/GenBank/DDBJ databases">
        <authorList>
            <person name="Pankratov T."/>
        </authorList>
    </citation>
    <scope>NUCLEOTIDE SEQUENCE</scope>
    <source>
        <strain evidence="3">BP6-180914</strain>
    </source>
</reference>
<comment type="caution">
    <text evidence="3">The sequence shown here is derived from an EMBL/GenBank/DDBJ whole genome shotgun (WGS) entry which is preliminary data.</text>
</comment>